<evidence type="ECO:0000256" key="6">
    <source>
        <dbReference type="PIRSR" id="PIRSR608256-1"/>
    </source>
</evidence>
<evidence type="ECO:0000256" key="7">
    <source>
        <dbReference type="RuleBase" id="RU004296"/>
    </source>
</evidence>
<keyword evidence="5 7" id="KW-0720">Serine protease</keyword>
<dbReference type="RefSeq" id="WP_017741351.1">
    <property type="nucleotide sequence ID" value="NZ_KQ976354.1"/>
</dbReference>
<sequence>MTVQLSQPDFQRLTRIVQNLPDFANVRDRRDFLTGAFGGDPKAEVILARLDWEGSPMSFSVRIVTFLSQFGQVAYGKEALAVFLNHIQNYIGDGDDKDFILGLFQTYPLLDVASTRNRSIDSWRGTDSIVDIQEKIIGEDTLRHIYILNLALEASKAVVRIKTPEGLGTGFMVTPDLLMTNNHVIKSQEVAEKSNFSFNYQLDINGKECPTQTIGALPDGAFYTNKELDFTVVTLKEVPDFGKPLIFKSQLMRRDDRVAIIQHPGGHLKKISIQNNFVAYADNQVLQYTTSTEPGSSGSPVFDNDFQVVGIHHSGGMLVEPSTQRRYLRNAGTSAIAVLKDLQANAPEIYARLQG</sequence>
<dbReference type="InterPro" id="IPR009003">
    <property type="entry name" value="Peptidase_S1_PA"/>
</dbReference>
<proteinExistence type="inferred from homology"/>
<dbReference type="OrthoDB" id="9770276at2"/>
<evidence type="ECO:0000256" key="4">
    <source>
        <dbReference type="ARBA" id="ARBA00022801"/>
    </source>
</evidence>
<comment type="caution">
    <text evidence="9">The sequence shown here is derived from an EMBL/GenBank/DDBJ whole genome shotgun (WGS) entry which is preliminary data.</text>
</comment>
<evidence type="ECO:0000256" key="5">
    <source>
        <dbReference type="ARBA" id="ARBA00022825"/>
    </source>
</evidence>
<evidence type="ECO:0000313" key="9">
    <source>
        <dbReference type="EMBL" id="KYC44052.1"/>
    </source>
</evidence>
<feature type="active site" description="Charge relay system" evidence="6">
    <location>
        <position position="297"/>
    </location>
</feature>
<keyword evidence="3" id="KW-0732">Signal</keyword>
<dbReference type="GO" id="GO:0008236">
    <property type="term" value="F:serine-type peptidase activity"/>
    <property type="evidence" value="ECO:0007669"/>
    <property type="project" value="UniProtKB-KW"/>
</dbReference>
<feature type="active site" description="Charge relay system" evidence="6">
    <location>
        <position position="183"/>
    </location>
</feature>
<dbReference type="EC" id="3.4.21.-" evidence="7"/>
<protein>
    <recommendedName>
        <fullName evidence="7">Serine protease</fullName>
        <ecNumber evidence="7">3.4.21.-</ecNumber>
    </recommendedName>
</protein>
<evidence type="ECO:0000313" key="10">
    <source>
        <dbReference type="Proteomes" id="UP000076925"/>
    </source>
</evidence>
<dbReference type="STRING" id="128403.WA1_02610"/>
<evidence type="ECO:0000256" key="3">
    <source>
        <dbReference type="ARBA" id="ARBA00022729"/>
    </source>
</evidence>
<dbReference type="PANTHER" id="PTHR36234:SF5">
    <property type="entry name" value="LYSYL ENDOPEPTIDASE"/>
    <property type="match status" value="1"/>
</dbReference>
<dbReference type="SUPFAM" id="SSF50494">
    <property type="entry name" value="Trypsin-like serine proteases"/>
    <property type="match status" value="1"/>
</dbReference>
<dbReference type="Pfam" id="PF19961">
    <property type="entry name" value="EAD8"/>
    <property type="match status" value="1"/>
</dbReference>
<dbReference type="PANTHER" id="PTHR36234">
    <property type="entry name" value="LYSYL ENDOPEPTIDASE"/>
    <property type="match status" value="1"/>
</dbReference>
<name>A0A139XHF3_9CYAN</name>
<comment type="similarity">
    <text evidence="1 7">Belongs to the peptidase S1B family.</text>
</comment>
<organism evidence="9 10">
    <name type="scientific">Scytonema hofmannii PCC 7110</name>
    <dbReference type="NCBI Taxonomy" id="128403"/>
    <lineage>
        <taxon>Bacteria</taxon>
        <taxon>Bacillati</taxon>
        <taxon>Cyanobacteriota</taxon>
        <taxon>Cyanophyceae</taxon>
        <taxon>Nostocales</taxon>
        <taxon>Scytonemataceae</taxon>
        <taxon>Scytonema</taxon>
    </lineage>
</organism>
<dbReference type="InterPro" id="IPR043504">
    <property type="entry name" value="Peptidase_S1_PA_chymotrypsin"/>
</dbReference>
<keyword evidence="4 7" id="KW-0378">Hydrolase</keyword>
<accession>A0A139XHF3</accession>
<keyword evidence="2 7" id="KW-0645">Protease</keyword>
<dbReference type="Gene3D" id="2.40.10.10">
    <property type="entry name" value="Trypsin-like serine proteases"/>
    <property type="match status" value="2"/>
</dbReference>
<evidence type="ECO:0000259" key="8">
    <source>
        <dbReference type="Pfam" id="PF19961"/>
    </source>
</evidence>
<feature type="domain" description="Effector-associated" evidence="8">
    <location>
        <begin position="7"/>
        <end position="107"/>
    </location>
</feature>
<reference evidence="9 10" key="1">
    <citation type="journal article" date="2013" name="Genome Biol. Evol.">
        <title>Genomes of Stigonematalean cyanobacteria (subsection V) and the evolution of oxygenic photosynthesis from prokaryotes to plastids.</title>
        <authorList>
            <person name="Dagan T."/>
            <person name="Roettger M."/>
            <person name="Stucken K."/>
            <person name="Landan G."/>
            <person name="Koch R."/>
            <person name="Major P."/>
            <person name="Gould S.B."/>
            <person name="Goremykin V.V."/>
            <person name="Rippka R."/>
            <person name="Tandeau de Marsac N."/>
            <person name="Gugger M."/>
            <person name="Lockhart P.J."/>
            <person name="Allen J.F."/>
            <person name="Brune I."/>
            <person name="Maus I."/>
            <person name="Puhler A."/>
            <person name="Martin W.F."/>
        </authorList>
    </citation>
    <scope>NUCLEOTIDE SEQUENCE [LARGE SCALE GENOMIC DNA]</scope>
    <source>
        <strain evidence="9 10">PCC 7110</strain>
    </source>
</reference>
<dbReference type="Proteomes" id="UP000076925">
    <property type="component" value="Unassembled WGS sequence"/>
</dbReference>
<dbReference type="AlphaFoldDB" id="A0A139XHF3"/>
<dbReference type="GO" id="GO:0006508">
    <property type="term" value="P:proteolysis"/>
    <property type="evidence" value="ECO:0007669"/>
    <property type="project" value="UniProtKB-KW"/>
</dbReference>
<feature type="active site" description="Charge relay system" evidence="6">
    <location>
        <position position="229"/>
    </location>
</feature>
<dbReference type="InterPro" id="IPR045437">
    <property type="entry name" value="EAD8"/>
</dbReference>
<dbReference type="InterPro" id="IPR008256">
    <property type="entry name" value="Peptidase_S1B"/>
</dbReference>
<dbReference type="EMBL" id="ANNX02000012">
    <property type="protein sequence ID" value="KYC44052.1"/>
    <property type="molecule type" value="Genomic_DNA"/>
</dbReference>
<evidence type="ECO:0000256" key="1">
    <source>
        <dbReference type="ARBA" id="ARBA00008764"/>
    </source>
</evidence>
<dbReference type="Pfam" id="PF13365">
    <property type="entry name" value="Trypsin_2"/>
    <property type="match status" value="1"/>
</dbReference>
<gene>
    <name evidence="9" type="ORF">WA1_02610</name>
</gene>
<dbReference type="PRINTS" id="PR00839">
    <property type="entry name" value="V8PROTEASE"/>
</dbReference>
<evidence type="ECO:0000256" key="2">
    <source>
        <dbReference type="ARBA" id="ARBA00022670"/>
    </source>
</evidence>
<keyword evidence="10" id="KW-1185">Reference proteome</keyword>